<gene>
    <name evidence="1" type="ORF">MDV072.2</name>
</gene>
<evidence type="ECO:0000313" key="1">
    <source>
        <dbReference type="EMBL" id="AEZ51726.1"/>
    </source>
</evidence>
<dbReference type="InterPro" id="IPR002363">
    <property type="entry name" value="Ribosomal_uL10_CS_bac"/>
</dbReference>
<reference evidence="1 2" key="1">
    <citation type="journal article" date="2012" name="Virus Genes">
        <title>Genome sequence determination and analysis of a Chinese virulent strain, LMS, of Gallid herpesvirus type 2.</title>
        <authorList>
            <person name="Cheng Y."/>
            <person name="Cong F."/>
            <person name="Zhang Y.P."/>
            <person name="Li Z.J."/>
            <person name="Xu N.N."/>
            <person name="Hou G.Y."/>
            <person name="Liu C.J."/>
        </authorList>
    </citation>
    <scope>NUCLEOTIDE SEQUENCE [LARGE SCALE GENOMIC DNA]</scope>
    <source>
        <strain evidence="1">LMS</strain>
    </source>
</reference>
<accession>H6WV03</accession>
<dbReference type="Proteomes" id="UP000133397">
    <property type="component" value="Segment"/>
</dbReference>
<name>H6WV03_9ALPH</name>
<proteinExistence type="predicted"/>
<dbReference type="PROSITE" id="PS01109">
    <property type="entry name" value="RIBOSOMAL_L10"/>
    <property type="match status" value="1"/>
</dbReference>
<organism evidence="1 2">
    <name type="scientific">Gallid alphaherpesvirus 2</name>
    <dbReference type="NCBI Taxonomy" id="10390"/>
    <lineage>
        <taxon>Viruses</taxon>
        <taxon>Duplodnaviria</taxon>
        <taxon>Heunggongvirae</taxon>
        <taxon>Peploviricota</taxon>
        <taxon>Herviviricetes</taxon>
        <taxon>Herpesvirales</taxon>
        <taxon>Orthoherpesviridae</taxon>
        <taxon>Alphaherpesvirinae</taxon>
        <taxon>Mardivirus</taxon>
        <taxon>Mardivirus gallidalpha2</taxon>
    </lineage>
</organism>
<protein>
    <submittedName>
        <fullName evidence="1">Uncharacterized protein</fullName>
    </submittedName>
</protein>
<evidence type="ECO:0000313" key="2">
    <source>
        <dbReference type="Proteomes" id="UP000133397"/>
    </source>
</evidence>
<sequence length="206" mass="22499">MVESLRIPDTAKRSHKTSNLLIPSIKVVISIAAPPKENNVSVHVLAPFSTLLVTTERLKIKANSGLDFSSGTLMRRTVLSSSFLKLDLPHFPALLQSAEKNLRTIGVIDVPMNTLKHKSCGGYTSVLSISRSSNFCFIDSRTRSQSLFAGGLHNLLKKGLINATAPHLDTCNGGIVERATGLSVSKSRHIRRELRYCILCSAVYVE</sequence>
<dbReference type="EMBL" id="JQ314003">
    <property type="protein sequence ID" value="AEZ51726.1"/>
    <property type="molecule type" value="Genomic_DNA"/>
</dbReference>
<dbReference type="GO" id="GO:0003735">
    <property type="term" value="F:structural constituent of ribosome"/>
    <property type="evidence" value="ECO:0007669"/>
    <property type="project" value="InterPro"/>
</dbReference>